<evidence type="ECO:0000313" key="7">
    <source>
        <dbReference type="Proteomes" id="UP001386437"/>
    </source>
</evidence>
<dbReference type="Gene3D" id="3.30.160.390">
    <property type="entry name" value="Integrase, DNA-binding domain"/>
    <property type="match status" value="1"/>
</dbReference>
<keyword evidence="4" id="KW-0233">DNA recombination</keyword>
<protein>
    <submittedName>
        <fullName evidence="6">Tyrosine-type recombinase/integrase</fullName>
    </submittedName>
</protein>
<dbReference type="SUPFAM" id="SSF56349">
    <property type="entry name" value="DNA breaking-rejoining enzymes"/>
    <property type="match status" value="1"/>
</dbReference>
<dbReference type="InterPro" id="IPR050090">
    <property type="entry name" value="Tyrosine_recombinase_XerCD"/>
</dbReference>
<evidence type="ECO:0000259" key="5">
    <source>
        <dbReference type="PROSITE" id="PS51898"/>
    </source>
</evidence>
<sequence length="445" mass="50192">MARVNINRDLLLTIKGDGKSRYVPDAKLRGFCIKISPTGSIAFYYRWDKPRTADCKRQQGSRHIADWPGTEPGKARDMAAKFAATVEHSTDDNRTILAKREQRAQDAERVKVVPTLGEYLTDTYGPFVMAERDTGARIVADIRKTFASWLATPLNRIATQDIAAWKTAELSRVLRPAANGQPEKRVTPATMNSKLNKLKGLLRHAAATKVISENPAATVTKSDEGPERVRWLQHDETQRLYRALNEREVHLWSERARINADPHHGPVFEPHHPFADYVKPAVLLALNTGLRRKEQLSLRWDDIDLHARTVTVRTSKTKRSRVVPINDELLTVLSAWRSQCCSGNVHQMLVFPNAVGDVRRDIKAFDDIRRAAKIRTFRWHDLRHTFATWAVAGGAPLDVVSRWLGHSRIEQTMRYAHRSPEFAASAINAVSRGSQAANNYLNAAA</sequence>
<evidence type="ECO:0000313" key="6">
    <source>
        <dbReference type="EMBL" id="MEI5998936.1"/>
    </source>
</evidence>
<dbReference type="InterPro" id="IPR038488">
    <property type="entry name" value="Integrase_DNA-bd_sf"/>
</dbReference>
<keyword evidence="2" id="KW-0229">DNA integration</keyword>
<dbReference type="Pfam" id="PF00589">
    <property type="entry name" value="Phage_integrase"/>
    <property type="match status" value="1"/>
</dbReference>
<reference evidence="6 7" key="1">
    <citation type="journal article" date="2022" name="Arch. Microbiol.">
        <title>Paraburkholderia bengalensis sp. nov. isolated from roots of Oryza sativa, IR64.</title>
        <authorList>
            <person name="Nag P."/>
            <person name="Mondal N."/>
            <person name="Sarkar J."/>
            <person name="Das S."/>
        </authorList>
    </citation>
    <scope>NUCLEOTIDE SEQUENCE [LARGE SCALE GENOMIC DNA]</scope>
    <source>
        <strain evidence="6 7">IR64_4_BI</strain>
    </source>
</reference>
<comment type="caution">
    <text evidence="6">The sequence shown here is derived from an EMBL/GenBank/DDBJ whole genome shotgun (WGS) entry which is preliminary data.</text>
</comment>
<evidence type="ECO:0000256" key="1">
    <source>
        <dbReference type="ARBA" id="ARBA00008857"/>
    </source>
</evidence>
<dbReference type="InterPro" id="IPR010998">
    <property type="entry name" value="Integrase_recombinase_N"/>
</dbReference>
<comment type="similarity">
    <text evidence="1">Belongs to the 'phage' integrase family.</text>
</comment>
<dbReference type="RefSeq" id="WP_336599055.1">
    <property type="nucleotide sequence ID" value="NZ_JACFYJ010000027.1"/>
</dbReference>
<dbReference type="PANTHER" id="PTHR30349">
    <property type="entry name" value="PHAGE INTEGRASE-RELATED"/>
    <property type="match status" value="1"/>
</dbReference>
<name>A0ABU8ITR9_9BURK</name>
<gene>
    <name evidence="6" type="ORF">H3V53_17510</name>
</gene>
<dbReference type="InterPro" id="IPR011010">
    <property type="entry name" value="DNA_brk_join_enz"/>
</dbReference>
<dbReference type="Proteomes" id="UP001386437">
    <property type="component" value="Unassembled WGS sequence"/>
</dbReference>
<dbReference type="PROSITE" id="PS51898">
    <property type="entry name" value="TYR_RECOMBINASE"/>
    <property type="match status" value="1"/>
</dbReference>
<dbReference type="PANTHER" id="PTHR30349:SF64">
    <property type="entry name" value="PROPHAGE INTEGRASE INTD-RELATED"/>
    <property type="match status" value="1"/>
</dbReference>
<dbReference type="Gene3D" id="1.10.443.10">
    <property type="entry name" value="Intergrase catalytic core"/>
    <property type="match status" value="1"/>
</dbReference>
<keyword evidence="7" id="KW-1185">Reference proteome</keyword>
<dbReference type="Gene3D" id="1.10.150.130">
    <property type="match status" value="1"/>
</dbReference>
<keyword evidence="3" id="KW-0238">DNA-binding</keyword>
<accession>A0ABU8ITR9</accession>
<organism evidence="6 7">
    <name type="scientific">Paraburkholderia bengalensis</name>
    <dbReference type="NCBI Taxonomy" id="2747562"/>
    <lineage>
        <taxon>Bacteria</taxon>
        <taxon>Pseudomonadati</taxon>
        <taxon>Pseudomonadota</taxon>
        <taxon>Betaproteobacteria</taxon>
        <taxon>Burkholderiales</taxon>
        <taxon>Burkholderiaceae</taxon>
        <taxon>Paraburkholderia</taxon>
    </lineage>
</organism>
<evidence type="ECO:0000256" key="3">
    <source>
        <dbReference type="ARBA" id="ARBA00023125"/>
    </source>
</evidence>
<dbReference type="CDD" id="cd00796">
    <property type="entry name" value="INT_Rci_Hp1_C"/>
    <property type="match status" value="1"/>
</dbReference>
<proteinExistence type="inferred from homology"/>
<dbReference type="EMBL" id="JACFYJ010000027">
    <property type="protein sequence ID" value="MEI5998936.1"/>
    <property type="molecule type" value="Genomic_DNA"/>
</dbReference>
<dbReference type="InterPro" id="IPR002104">
    <property type="entry name" value="Integrase_catalytic"/>
</dbReference>
<evidence type="ECO:0000256" key="2">
    <source>
        <dbReference type="ARBA" id="ARBA00022908"/>
    </source>
</evidence>
<evidence type="ECO:0000256" key="4">
    <source>
        <dbReference type="ARBA" id="ARBA00023172"/>
    </source>
</evidence>
<feature type="domain" description="Tyr recombinase" evidence="5">
    <location>
        <begin position="239"/>
        <end position="428"/>
    </location>
</feature>
<dbReference type="InterPro" id="IPR013762">
    <property type="entry name" value="Integrase-like_cat_sf"/>
</dbReference>